<feature type="transmembrane region" description="Helical" evidence="9">
    <location>
        <begin position="81"/>
        <end position="102"/>
    </location>
</feature>
<dbReference type="Gene3D" id="3.30.200.20">
    <property type="entry name" value="Phosphorylase Kinase, domain 1"/>
    <property type="match status" value="1"/>
</dbReference>
<evidence type="ECO:0000256" key="4">
    <source>
        <dbReference type="ARBA" id="ARBA00022960"/>
    </source>
</evidence>
<feature type="compositionally biased region" description="Acidic residues" evidence="8">
    <location>
        <begin position="915"/>
        <end position="924"/>
    </location>
</feature>
<keyword evidence="11" id="KW-1185">Reference proteome</keyword>
<feature type="transmembrane region" description="Helical" evidence="9">
    <location>
        <begin position="447"/>
        <end position="467"/>
    </location>
</feature>
<dbReference type="CDD" id="cd13123">
    <property type="entry name" value="MATE_MurJ_like"/>
    <property type="match status" value="1"/>
</dbReference>
<feature type="transmembrane region" description="Helical" evidence="9">
    <location>
        <begin position="335"/>
        <end position="358"/>
    </location>
</feature>
<dbReference type="EMBL" id="JAVDXZ010000001">
    <property type="protein sequence ID" value="MDR7330583.1"/>
    <property type="molecule type" value="Genomic_DNA"/>
</dbReference>
<dbReference type="PRINTS" id="PR01806">
    <property type="entry name" value="VIRFACTRMVIN"/>
</dbReference>
<keyword evidence="7 9" id="KW-0472">Membrane</keyword>
<feature type="transmembrane region" description="Helical" evidence="9">
    <location>
        <begin position="415"/>
        <end position="435"/>
    </location>
</feature>
<protein>
    <submittedName>
        <fullName evidence="10">Peptidoglycan lipid II flippase</fullName>
    </submittedName>
</protein>
<evidence type="ECO:0000313" key="11">
    <source>
        <dbReference type="Proteomes" id="UP001180840"/>
    </source>
</evidence>
<keyword evidence="2" id="KW-1003">Cell membrane</keyword>
<evidence type="ECO:0000256" key="8">
    <source>
        <dbReference type="SAM" id="MobiDB-lite"/>
    </source>
</evidence>
<gene>
    <name evidence="10" type="ORF">J2S39_002259</name>
</gene>
<feature type="transmembrane region" description="Helical" evidence="9">
    <location>
        <begin position="557"/>
        <end position="579"/>
    </location>
</feature>
<feature type="transmembrane region" description="Helical" evidence="9">
    <location>
        <begin position="473"/>
        <end position="496"/>
    </location>
</feature>
<evidence type="ECO:0000256" key="2">
    <source>
        <dbReference type="ARBA" id="ARBA00022475"/>
    </source>
</evidence>
<keyword evidence="4" id="KW-0133">Cell shape</keyword>
<reference evidence="10" key="1">
    <citation type="submission" date="2023-07" db="EMBL/GenBank/DDBJ databases">
        <title>Sequencing the genomes of 1000 actinobacteria strains.</title>
        <authorList>
            <person name="Klenk H.-P."/>
        </authorList>
    </citation>
    <scope>NUCLEOTIDE SEQUENCE</scope>
    <source>
        <strain evidence="10">DSM 107476</strain>
    </source>
</reference>
<evidence type="ECO:0000256" key="1">
    <source>
        <dbReference type="ARBA" id="ARBA00004651"/>
    </source>
</evidence>
<keyword evidence="6 9" id="KW-1133">Transmembrane helix</keyword>
<evidence type="ECO:0000256" key="9">
    <source>
        <dbReference type="SAM" id="Phobius"/>
    </source>
</evidence>
<evidence type="ECO:0000313" key="10">
    <source>
        <dbReference type="EMBL" id="MDR7330583.1"/>
    </source>
</evidence>
<keyword evidence="3 9" id="KW-0812">Transmembrane</keyword>
<feature type="region of interest" description="Disordered" evidence="8">
    <location>
        <begin position="1"/>
        <end position="59"/>
    </location>
</feature>
<comment type="subcellular location">
    <subcellularLocation>
        <location evidence="1">Cell membrane</location>
        <topology evidence="1">Multi-pass membrane protein</topology>
    </subcellularLocation>
</comment>
<feature type="transmembrane region" description="Helical" evidence="9">
    <location>
        <begin position="297"/>
        <end position="315"/>
    </location>
</feature>
<evidence type="ECO:0000256" key="6">
    <source>
        <dbReference type="ARBA" id="ARBA00022989"/>
    </source>
</evidence>
<dbReference type="InterPro" id="IPR051050">
    <property type="entry name" value="Lipid_II_flippase_MurJ/MviN"/>
</dbReference>
<keyword evidence="5" id="KW-0573">Peptidoglycan synthesis</keyword>
<dbReference type="InterPro" id="IPR004268">
    <property type="entry name" value="MurJ"/>
</dbReference>
<dbReference type="Proteomes" id="UP001180840">
    <property type="component" value="Unassembled WGS sequence"/>
</dbReference>
<organism evidence="10 11">
    <name type="scientific">Corynebacterium guangdongense</name>
    <dbReference type="NCBI Taxonomy" id="1783348"/>
    <lineage>
        <taxon>Bacteria</taxon>
        <taxon>Bacillati</taxon>
        <taxon>Actinomycetota</taxon>
        <taxon>Actinomycetes</taxon>
        <taxon>Mycobacteriales</taxon>
        <taxon>Corynebacteriaceae</taxon>
        <taxon>Corynebacterium</taxon>
    </lineage>
</organism>
<evidence type="ECO:0000256" key="3">
    <source>
        <dbReference type="ARBA" id="ARBA00022692"/>
    </source>
</evidence>
<accession>A0ABU2A1V5</accession>
<dbReference type="NCBIfam" id="TIGR01695">
    <property type="entry name" value="murJ_mviN"/>
    <property type="match status" value="1"/>
</dbReference>
<dbReference type="Pfam" id="PF03023">
    <property type="entry name" value="MurJ"/>
    <property type="match status" value="1"/>
</dbReference>
<feature type="compositionally biased region" description="Low complexity" evidence="8">
    <location>
        <begin position="45"/>
        <end position="59"/>
    </location>
</feature>
<feature type="transmembrane region" description="Helical" evidence="9">
    <location>
        <begin position="253"/>
        <end position="276"/>
    </location>
</feature>
<feature type="transmembrane region" description="Helical" evidence="9">
    <location>
        <begin position="977"/>
        <end position="1001"/>
    </location>
</feature>
<proteinExistence type="predicted"/>
<comment type="caution">
    <text evidence="10">The sequence shown here is derived from an EMBL/GenBank/DDBJ whole genome shotgun (WGS) entry which is preliminary data.</text>
</comment>
<feature type="region of interest" description="Disordered" evidence="8">
    <location>
        <begin position="944"/>
        <end position="968"/>
    </location>
</feature>
<sequence>MKAGTASEAVDKRPALTEAPEPVVDRSTLTAAPGAVPPPMAEDVASGTPDAAPTATTSDAQVVRSTGSMAIATLLSRITGFIRTVLIGSTLGTAVGSAFTAANTLPNMITEIVLGSVLTALVVPVLTRAEKEDPDRGAAFIRRLFTLTFSLMTVVTVIAVIFAPQLTRIQLNAEGEVNIQLATNFAYLLLPQIFFYGMFSLFMAILNTKEIFRPGAWAPVVNNIVTIGVLLLYSTVPGSINPAAPTSLTDPHVLLIGLGTTLGVVVQCLIMVPPLLKAGVDLRPLWGIDPRLKQFTGMAAAIVVYVGVSQAGLIVTNRIASASDAAAVLIYSNAWLILQVPYGIVGVALLTAIMPRLSRNAADGDDKAVVRDLTLATKLTFIAIIPIIAFLTFFGPAIGHALFNYGAYDDTSAEITGLTISFSAFTLIPYALVMLHLRVFYAREEAWTPTLIVAGITGTKIVLSMLAPQVATSPATVVILLAAANGFGYVTGAVIGAQLLRRKLGSLGGPEIMRTTVWAAIAGVVGGVAGLLVRSLLRNFAGGFYDWMEGIDSISSAVFLMELTLVGVVFIITVGLVLARSGLPEVQTLGRSLTRIPGMSRFIKPDEDKAIDTGEADVRDMYQQMFAQDVFNSSPVPPPMSAGVVRGPRLVPGAPVSDGRFRLLVDHGSVAGARFWQALEQSTGKHVALTFIDTTGQAPMAPRPVAESARLAAEVTRNTRKLAKLGHAAIAPNIRVLGYRSGALIVSDWVEGSPLREVARTALDPEHPATLHPQAVALALAPLANAAAEAEAAGTPLGLDNSARLRVSTKGTTVLAFPGVLPNASVQQDASGIASALELLAEATADGDKPADPTLKQIAFDARAVATESASETPSEPDDPTCLSAANAKVLDLGHRLAEFGRAGTASPETRAELADADTPDDTPADAAAVSVSASELIRRGLLDPVDMGSGDTGAGEKVSTQDSGFGSRGYTRSGTVAVAGAAVVFVVLVAGATTYLTGLLSGDSATSPINADSLQGSQVETQPRQLPIVQPISDASVWQAPGQDPDADNPGTVSAAVDADPATAWRSNEYPNGLGTKPGIGLALTAQRPVQLQHLQVLSPSQGARISVYLVPEGTDPQTVTDLSTLPRIMQGTLMTGRSNIDLAARDISPDTATTSPTVTPNEATDSLPSAAGVIVWFSDLPEDDDYIELAEVALIGLNTAADAARLSEGASASTPEFTEPLPIP</sequence>
<dbReference type="PANTHER" id="PTHR47019">
    <property type="entry name" value="LIPID II FLIPPASE MURJ"/>
    <property type="match status" value="1"/>
</dbReference>
<feature type="transmembrane region" description="Helical" evidence="9">
    <location>
        <begin position="185"/>
        <end position="204"/>
    </location>
</feature>
<dbReference type="CDD" id="cd13973">
    <property type="entry name" value="PK_MviN-like"/>
    <property type="match status" value="1"/>
</dbReference>
<feature type="transmembrane region" description="Helical" evidence="9">
    <location>
        <begin position="517"/>
        <end position="537"/>
    </location>
</feature>
<name>A0ABU2A1V5_9CORY</name>
<evidence type="ECO:0000256" key="5">
    <source>
        <dbReference type="ARBA" id="ARBA00022984"/>
    </source>
</evidence>
<dbReference type="PANTHER" id="PTHR47019:SF1">
    <property type="entry name" value="LIPID II FLIPPASE MURJ"/>
    <property type="match status" value="1"/>
</dbReference>
<evidence type="ECO:0000256" key="7">
    <source>
        <dbReference type="ARBA" id="ARBA00023136"/>
    </source>
</evidence>
<dbReference type="RefSeq" id="WP_290196408.1">
    <property type="nucleotide sequence ID" value="NZ_CP047654.1"/>
</dbReference>
<feature type="transmembrane region" description="Helical" evidence="9">
    <location>
        <begin position="147"/>
        <end position="165"/>
    </location>
</feature>
<feature type="transmembrane region" description="Helical" evidence="9">
    <location>
        <begin position="216"/>
        <end position="233"/>
    </location>
</feature>
<feature type="region of interest" description="Disordered" evidence="8">
    <location>
        <begin position="901"/>
        <end position="925"/>
    </location>
</feature>
<feature type="transmembrane region" description="Helical" evidence="9">
    <location>
        <begin position="379"/>
        <end position="403"/>
    </location>
</feature>
<feature type="transmembrane region" description="Helical" evidence="9">
    <location>
        <begin position="108"/>
        <end position="126"/>
    </location>
</feature>